<dbReference type="InterPro" id="IPR045851">
    <property type="entry name" value="AMP-bd_C_sf"/>
</dbReference>
<dbReference type="SUPFAM" id="SSF56801">
    <property type="entry name" value="Acetyl-CoA synthetase-like"/>
    <property type="match status" value="1"/>
</dbReference>
<feature type="domain" description="AMP-binding enzyme C-terminal" evidence="2">
    <location>
        <begin position="380"/>
        <end position="454"/>
    </location>
</feature>
<dbReference type="EMBL" id="JAVDYB010000001">
    <property type="protein sequence ID" value="MDR7275596.1"/>
    <property type="molecule type" value="Genomic_DNA"/>
</dbReference>
<dbReference type="PANTHER" id="PTHR45527:SF1">
    <property type="entry name" value="FATTY ACID SYNTHASE"/>
    <property type="match status" value="1"/>
</dbReference>
<dbReference type="InterPro" id="IPR042099">
    <property type="entry name" value="ANL_N_sf"/>
</dbReference>
<dbReference type="Pfam" id="PF13193">
    <property type="entry name" value="AMP-binding_C"/>
    <property type="match status" value="1"/>
</dbReference>
<dbReference type="Gene3D" id="3.30.300.30">
    <property type="match status" value="1"/>
</dbReference>
<gene>
    <name evidence="3" type="ORF">J2S41_002374</name>
</gene>
<proteinExistence type="predicted"/>
<dbReference type="Proteomes" id="UP001183643">
    <property type="component" value="Unassembled WGS sequence"/>
</dbReference>
<dbReference type="Gene3D" id="3.40.50.12780">
    <property type="entry name" value="N-terminal domain of ligase-like"/>
    <property type="match status" value="1"/>
</dbReference>
<name>A0AAE3YNF3_9ACTN</name>
<protein>
    <submittedName>
        <fullName evidence="3">Amino acid adenylation domain-containing protein</fullName>
    </submittedName>
</protein>
<dbReference type="GO" id="GO:0043041">
    <property type="term" value="P:amino acid activation for nonribosomal peptide biosynthetic process"/>
    <property type="evidence" value="ECO:0007669"/>
    <property type="project" value="TreeGrafter"/>
</dbReference>
<dbReference type="GO" id="GO:0044550">
    <property type="term" value="P:secondary metabolite biosynthetic process"/>
    <property type="evidence" value="ECO:0007669"/>
    <property type="project" value="TreeGrafter"/>
</dbReference>
<dbReference type="InterPro" id="IPR020845">
    <property type="entry name" value="AMP-binding_CS"/>
</dbReference>
<dbReference type="Pfam" id="PF00501">
    <property type="entry name" value="AMP-binding"/>
    <property type="match status" value="1"/>
</dbReference>
<evidence type="ECO:0000313" key="4">
    <source>
        <dbReference type="Proteomes" id="UP001183643"/>
    </source>
</evidence>
<reference evidence="3" key="1">
    <citation type="submission" date="2023-07" db="EMBL/GenBank/DDBJ databases">
        <title>Sequencing the genomes of 1000 actinobacteria strains.</title>
        <authorList>
            <person name="Klenk H.-P."/>
        </authorList>
    </citation>
    <scope>NUCLEOTIDE SEQUENCE</scope>
    <source>
        <strain evidence="3">DSM 44707</strain>
    </source>
</reference>
<comment type="caution">
    <text evidence="3">The sequence shown here is derived from an EMBL/GenBank/DDBJ whole genome shotgun (WGS) entry which is preliminary data.</text>
</comment>
<organism evidence="3 4">
    <name type="scientific">Catenuloplanes atrovinosus</name>
    <dbReference type="NCBI Taxonomy" id="137266"/>
    <lineage>
        <taxon>Bacteria</taxon>
        <taxon>Bacillati</taxon>
        <taxon>Actinomycetota</taxon>
        <taxon>Actinomycetes</taxon>
        <taxon>Micromonosporales</taxon>
        <taxon>Micromonosporaceae</taxon>
        <taxon>Catenuloplanes</taxon>
    </lineage>
</organism>
<evidence type="ECO:0000259" key="2">
    <source>
        <dbReference type="Pfam" id="PF13193"/>
    </source>
</evidence>
<dbReference type="CDD" id="cd05930">
    <property type="entry name" value="A_NRPS"/>
    <property type="match status" value="1"/>
</dbReference>
<dbReference type="InterPro" id="IPR000873">
    <property type="entry name" value="AMP-dep_synth/lig_dom"/>
</dbReference>
<evidence type="ECO:0000313" key="3">
    <source>
        <dbReference type="EMBL" id="MDR7275596.1"/>
    </source>
</evidence>
<dbReference type="GO" id="GO:0005737">
    <property type="term" value="C:cytoplasm"/>
    <property type="evidence" value="ECO:0007669"/>
    <property type="project" value="TreeGrafter"/>
</dbReference>
<dbReference type="PROSITE" id="PS00455">
    <property type="entry name" value="AMP_BINDING"/>
    <property type="match status" value="1"/>
</dbReference>
<dbReference type="GO" id="GO:0031177">
    <property type="term" value="F:phosphopantetheine binding"/>
    <property type="evidence" value="ECO:0007669"/>
    <property type="project" value="TreeGrafter"/>
</dbReference>
<accession>A0AAE3YNF3</accession>
<evidence type="ECO:0000259" key="1">
    <source>
        <dbReference type="Pfam" id="PF00501"/>
    </source>
</evidence>
<feature type="domain" description="AMP-dependent synthetase/ligase" evidence="1">
    <location>
        <begin position="9"/>
        <end position="323"/>
    </location>
</feature>
<dbReference type="InterPro" id="IPR025110">
    <property type="entry name" value="AMP-bd_C"/>
</dbReference>
<sequence>MPDTVWEAFRAHGRSRPDRCAVRTDGSMISYRELARRVESLIAGLPAVPAGGAVGVLTDDPFVALQAFLAASAIGCVFVPLGTDHPEARRQQILDDVDAHVVLTGDHDGKVVVRDIRSAARPAGRFDNVAYVYFTSGSTGRPKGVMISVAALSERLAGLARWPGLNEDDAILALTHPTFDIFIAETLLPLTVGAGIVTSRWRSRSDIRGIADVVARARPTVVQATPSWWRLALGAGLQPRGERIWCGGEAMSPALARRLLAGSPRVFNVYGPTEATIWCSAAEITDPDTIRLGRPVPGVRLEVDGEDGEGELVIHGSGLADGYVDRPEETARAFRTDDTGRVVAYRSGDRVLRLGDGSLEFRGRLDRQVKVRGNRLELGEVESFLEGHPQVIECAVEVAADESGESLSLVAFIVARGEVSAVELRRWLRERLPDGHVPAHIRFTGAMPRTTAGKLDRIALGAQANQFIS</sequence>
<dbReference type="RefSeq" id="WP_310366755.1">
    <property type="nucleotide sequence ID" value="NZ_JAVDYB010000001.1"/>
</dbReference>
<keyword evidence="4" id="KW-1185">Reference proteome</keyword>
<dbReference type="AlphaFoldDB" id="A0AAE3YNF3"/>
<dbReference type="PANTHER" id="PTHR45527">
    <property type="entry name" value="NONRIBOSOMAL PEPTIDE SYNTHETASE"/>
    <property type="match status" value="1"/>
</dbReference>